<dbReference type="SUPFAM" id="SSF53335">
    <property type="entry name" value="S-adenosyl-L-methionine-dependent methyltransferases"/>
    <property type="match status" value="1"/>
</dbReference>
<dbReference type="InterPro" id="IPR006342">
    <property type="entry name" value="FkbM_mtfrase"/>
</dbReference>
<keyword evidence="2" id="KW-0489">Methyltransferase</keyword>
<dbReference type="InterPro" id="IPR029063">
    <property type="entry name" value="SAM-dependent_MTases_sf"/>
</dbReference>
<dbReference type="InterPro" id="IPR052514">
    <property type="entry name" value="SAM-dependent_MTase"/>
</dbReference>
<evidence type="ECO:0000313" key="3">
    <source>
        <dbReference type="Proteomes" id="UP000316639"/>
    </source>
</evidence>
<sequence>MADAKGPDMSTLVQVRDEFCCYTTSDFNHQGLTQAHFTYEEIFELRTYLRHGVRLAPDAVVLDVGANIGLFSLFVKQECPSARVLAFEPMPAVVEALRRNLDLHGVPDVEVHALALGARREEAVFTYHPALSCNSTNRPEGKELLLEMQRVLFGEHAAGSEEVRVDVDTLSAVLERRSDLDRIDLLKIDVEGAELDVLRGVGAANWPRVDQVVVEVHDRDGRLADVLALLGAQGFRTSSQASSLLTESADLREAGAEDVPPGDYLVYATRPR</sequence>
<keyword evidence="3" id="KW-1185">Reference proteome</keyword>
<proteinExistence type="predicted"/>
<dbReference type="Gene3D" id="3.40.50.150">
    <property type="entry name" value="Vaccinia Virus protein VP39"/>
    <property type="match status" value="1"/>
</dbReference>
<feature type="domain" description="Methyltransferase FkbM" evidence="1">
    <location>
        <begin position="63"/>
        <end position="236"/>
    </location>
</feature>
<dbReference type="GO" id="GO:0008168">
    <property type="term" value="F:methyltransferase activity"/>
    <property type="evidence" value="ECO:0007669"/>
    <property type="project" value="UniProtKB-KW"/>
</dbReference>
<dbReference type="OrthoDB" id="424472at2"/>
<dbReference type="AlphaFoldDB" id="A0A563EIQ2"/>
<dbReference type="EMBL" id="VOBR01000031">
    <property type="protein sequence ID" value="TWP46686.1"/>
    <property type="molecule type" value="Genomic_DNA"/>
</dbReference>
<evidence type="ECO:0000259" key="1">
    <source>
        <dbReference type="Pfam" id="PF05050"/>
    </source>
</evidence>
<keyword evidence="2" id="KW-0808">Transferase</keyword>
<comment type="caution">
    <text evidence="2">The sequence shown here is derived from an EMBL/GenBank/DDBJ whole genome shotgun (WGS) entry which is preliminary data.</text>
</comment>
<reference evidence="2 3" key="1">
    <citation type="submission" date="2019-07" db="EMBL/GenBank/DDBJ databases">
        <title>Lentzea xizangensis sp. nov., isolated from Qinghai-Tibetan Plateau Soils.</title>
        <authorList>
            <person name="Huang J."/>
        </authorList>
    </citation>
    <scope>NUCLEOTIDE SEQUENCE [LARGE SCALE GENOMIC DNA]</scope>
    <source>
        <strain evidence="2 3">FXJ1.1311</strain>
    </source>
</reference>
<dbReference type="NCBIfam" id="TIGR01444">
    <property type="entry name" value="fkbM_fam"/>
    <property type="match status" value="1"/>
</dbReference>
<organism evidence="2 3">
    <name type="scientific">Lentzea tibetensis</name>
    <dbReference type="NCBI Taxonomy" id="2591470"/>
    <lineage>
        <taxon>Bacteria</taxon>
        <taxon>Bacillati</taxon>
        <taxon>Actinomycetota</taxon>
        <taxon>Actinomycetes</taxon>
        <taxon>Pseudonocardiales</taxon>
        <taxon>Pseudonocardiaceae</taxon>
        <taxon>Lentzea</taxon>
    </lineage>
</organism>
<dbReference type="Pfam" id="PF05050">
    <property type="entry name" value="Methyltransf_21"/>
    <property type="match status" value="1"/>
</dbReference>
<name>A0A563EIQ2_9PSEU</name>
<dbReference type="PANTHER" id="PTHR34203">
    <property type="entry name" value="METHYLTRANSFERASE, FKBM FAMILY PROTEIN"/>
    <property type="match status" value="1"/>
</dbReference>
<protein>
    <submittedName>
        <fullName evidence="2">FkbM family methyltransferase</fullName>
    </submittedName>
</protein>
<dbReference type="PANTHER" id="PTHR34203:SF15">
    <property type="entry name" value="SLL1173 PROTEIN"/>
    <property type="match status" value="1"/>
</dbReference>
<dbReference type="Proteomes" id="UP000316639">
    <property type="component" value="Unassembled WGS sequence"/>
</dbReference>
<gene>
    <name evidence="2" type="ORF">FKR81_35255</name>
</gene>
<evidence type="ECO:0000313" key="2">
    <source>
        <dbReference type="EMBL" id="TWP46686.1"/>
    </source>
</evidence>
<dbReference type="GO" id="GO:0032259">
    <property type="term" value="P:methylation"/>
    <property type="evidence" value="ECO:0007669"/>
    <property type="project" value="UniProtKB-KW"/>
</dbReference>
<accession>A0A563EIQ2</accession>